<dbReference type="Gene3D" id="2.102.10.10">
    <property type="entry name" value="Rieske [2Fe-2S] iron-sulphur domain"/>
    <property type="match status" value="1"/>
</dbReference>
<evidence type="ECO:0000256" key="2">
    <source>
        <dbReference type="ARBA" id="ARBA00022723"/>
    </source>
</evidence>
<evidence type="ECO:0000256" key="5">
    <source>
        <dbReference type="ARBA" id="ARBA00034078"/>
    </source>
</evidence>
<dbReference type="CDD" id="cd03467">
    <property type="entry name" value="Rieske"/>
    <property type="match status" value="1"/>
</dbReference>
<keyword evidence="2" id="KW-0479">Metal-binding</keyword>
<comment type="cofactor">
    <cofactor evidence="5">
        <name>[2Fe-2S] cluster</name>
        <dbReference type="ChEBI" id="CHEBI:190135"/>
    </cofactor>
</comment>
<keyword evidence="3" id="KW-0408">Iron</keyword>
<sequence length="180" mass="19838">MDSRQEAAAALDALLSYEYVCKLEDVPDGTRRCFLLPSSQRSILLINLKGQVFCIDQTCYHHGGPLANGDIEELAGKITIKCPWHAYHIAIETGEGLYMGVDMAFGPGGKLERTSPRVKTKGVKQRTHFVQIRNGDEVFVADSSQIPGASPIESDIYAFKKTTIPGRSPKGSVRIHSRFE</sequence>
<dbReference type="GO" id="GO:0046872">
    <property type="term" value="F:metal ion binding"/>
    <property type="evidence" value="ECO:0007669"/>
    <property type="project" value="UniProtKB-KW"/>
</dbReference>
<keyword evidence="4" id="KW-0411">Iron-sulfur</keyword>
<name>A0A8K1CK78_PYTOL</name>
<dbReference type="GO" id="GO:0051537">
    <property type="term" value="F:2 iron, 2 sulfur cluster binding"/>
    <property type="evidence" value="ECO:0007669"/>
    <property type="project" value="UniProtKB-KW"/>
</dbReference>
<gene>
    <name evidence="7" type="ORF">Poli38472_012863</name>
</gene>
<proteinExistence type="predicted"/>
<keyword evidence="8" id="KW-1185">Reference proteome</keyword>
<dbReference type="AlphaFoldDB" id="A0A8K1CK78"/>
<dbReference type="InterPro" id="IPR036922">
    <property type="entry name" value="Rieske_2Fe-2S_sf"/>
</dbReference>
<protein>
    <recommendedName>
        <fullName evidence="6">Rieske domain-containing protein</fullName>
    </recommendedName>
</protein>
<dbReference type="Proteomes" id="UP000794436">
    <property type="component" value="Unassembled WGS sequence"/>
</dbReference>
<organism evidence="7 8">
    <name type="scientific">Pythium oligandrum</name>
    <name type="common">Mycoparasitic fungus</name>
    <dbReference type="NCBI Taxonomy" id="41045"/>
    <lineage>
        <taxon>Eukaryota</taxon>
        <taxon>Sar</taxon>
        <taxon>Stramenopiles</taxon>
        <taxon>Oomycota</taxon>
        <taxon>Peronosporomycetes</taxon>
        <taxon>Pythiales</taxon>
        <taxon>Pythiaceae</taxon>
        <taxon>Pythium</taxon>
    </lineage>
</organism>
<evidence type="ECO:0000256" key="4">
    <source>
        <dbReference type="ARBA" id="ARBA00023014"/>
    </source>
</evidence>
<evidence type="ECO:0000256" key="1">
    <source>
        <dbReference type="ARBA" id="ARBA00022714"/>
    </source>
</evidence>
<evidence type="ECO:0000313" key="8">
    <source>
        <dbReference type="Proteomes" id="UP000794436"/>
    </source>
</evidence>
<dbReference type="PANTHER" id="PTHR21496">
    <property type="entry name" value="FERREDOXIN-RELATED"/>
    <property type="match status" value="1"/>
</dbReference>
<evidence type="ECO:0000313" key="7">
    <source>
        <dbReference type="EMBL" id="TMW64241.1"/>
    </source>
</evidence>
<feature type="domain" description="Rieske" evidence="6">
    <location>
        <begin position="18"/>
        <end position="99"/>
    </location>
</feature>
<dbReference type="InterPro" id="IPR017941">
    <property type="entry name" value="Rieske_2Fe-2S"/>
</dbReference>
<dbReference type="EMBL" id="SPLM01000040">
    <property type="protein sequence ID" value="TMW64241.1"/>
    <property type="molecule type" value="Genomic_DNA"/>
</dbReference>
<dbReference type="OrthoDB" id="426882at2759"/>
<reference evidence="7" key="1">
    <citation type="submission" date="2019-03" db="EMBL/GenBank/DDBJ databases">
        <title>Long read genome sequence of the mycoparasitic Pythium oligandrum ATCC 38472 isolated from sugarbeet rhizosphere.</title>
        <authorList>
            <person name="Gaulin E."/>
        </authorList>
    </citation>
    <scope>NUCLEOTIDE SEQUENCE</scope>
    <source>
        <strain evidence="7">ATCC 38472_TT</strain>
    </source>
</reference>
<dbReference type="InterPro" id="IPR054716">
    <property type="entry name" value="Sol_Rieske_ferrdox_dom"/>
</dbReference>
<dbReference type="PROSITE" id="PS51296">
    <property type="entry name" value="RIESKE"/>
    <property type="match status" value="1"/>
</dbReference>
<dbReference type="Pfam" id="PF22543">
    <property type="entry name" value="Rieske_4"/>
    <property type="match status" value="1"/>
</dbReference>
<comment type="caution">
    <text evidence="7">The sequence shown here is derived from an EMBL/GenBank/DDBJ whole genome shotgun (WGS) entry which is preliminary data.</text>
</comment>
<dbReference type="SUPFAM" id="SSF50022">
    <property type="entry name" value="ISP domain"/>
    <property type="match status" value="1"/>
</dbReference>
<keyword evidence="1" id="KW-0001">2Fe-2S</keyword>
<evidence type="ECO:0000256" key="3">
    <source>
        <dbReference type="ARBA" id="ARBA00023004"/>
    </source>
</evidence>
<accession>A0A8K1CK78</accession>
<evidence type="ECO:0000259" key="6">
    <source>
        <dbReference type="PROSITE" id="PS51296"/>
    </source>
</evidence>
<dbReference type="PANTHER" id="PTHR21496:SF0">
    <property type="entry name" value="RIESKE DOMAIN-CONTAINING PROTEIN"/>
    <property type="match status" value="1"/>
</dbReference>